<feature type="transmembrane region" description="Helical" evidence="1">
    <location>
        <begin position="39"/>
        <end position="63"/>
    </location>
</feature>
<dbReference type="RefSeq" id="WP_010019006.1">
    <property type="nucleotide sequence ID" value="NZ_CAJJMR010000003.1"/>
</dbReference>
<evidence type="ECO:0000313" key="2">
    <source>
        <dbReference type="EMBL" id="TDG69701.1"/>
    </source>
</evidence>
<proteinExistence type="predicted"/>
<keyword evidence="1" id="KW-1133">Transmembrane helix</keyword>
<keyword evidence="1" id="KW-0812">Transmembrane</keyword>
<accession>A0A4R5NB05</accession>
<dbReference type="STRING" id="1612.ABB44_04410"/>
<gene>
    <name evidence="2" type="ORF">C5L30_001834</name>
</gene>
<keyword evidence="3" id="KW-1185">Reference proteome</keyword>
<protein>
    <submittedName>
        <fullName evidence="2">Uncharacterized protein</fullName>
    </submittedName>
</protein>
<dbReference type="OrthoDB" id="2320004at2"/>
<dbReference type="Proteomes" id="UP000295257">
    <property type="component" value="Unassembled WGS sequence"/>
</dbReference>
<name>A0A4R5NB05_9LACO</name>
<reference evidence="2 3" key="1">
    <citation type="journal article" date="2019" name="Appl. Microbiol. Biotechnol.">
        <title>Uncovering carbohydrate metabolism through a genotype-phenotype association study of 56 lactic acid bacteria genomes.</title>
        <authorList>
            <person name="Buron-Moles G."/>
            <person name="Chailyan A."/>
            <person name="Dolejs I."/>
            <person name="Forster J."/>
            <person name="Miks M.H."/>
        </authorList>
    </citation>
    <scope>NUCLEOTIDE SEQUENCE [LARGE SCALE GENOMIC DNA]</scope>
    <source>
        <strain evidence="2 3">ATCC 29644</strain>
    </source>
</reference>
<evidence type="ECO:0000256" key="1">
    <source>
        <dbReference type="SAM" id="Phobius"/>
    </source>
</evidence>
<sequence length="195" mass="21994">MLKFGKKVNYRPLGLSLLTGLTVGLLFGSNISLTLGVEVGIIMFSVMFLGHYLLFLPTIFNYWESSPEFIRYSDIGKTTNRVIAMVSPAKLPMKVIDKTKIKEITITGLPPTYTDLTAQFIAAEEGSLMYGLFLMINSPVKIQIILDDKTKINLDISKDYFTHPQTTIAKLRLFLNEFKASKINLSEENLKFIND</sequence>
<keyword evidence="1" id="KW-0472">Membrane</keyword>
<organism evidence="2 3">
    <name type="scientific">Companilactobacillus farciminis</name>
    <dbReference type="NCBI Taxonomy" id="1612"/>
    <lineage>
        <taxon>Bacteria</taxon>
        <taxon>Bacillati</taxon>
        <taxon>Bacillota</taxon>
        <taxon>Bacilli</taxon>
        <taxon>Lactobacillales</taxon>
        <taxon>Lactobacillaceae</taxon>
        <taxon>Companilactobacillus</taxon>
    </lineage>
</organism>
<dbReference type="EMBL" id="PUFN01000029">
    <property type="protein sequence ID" value="TDG69701.1"/>
    <property type="molecule type" value="Genomic_DNA"/>
</dbReference>
<dbReference type="AlphaFoldDB" id="A0A4R5NB05"/>
<comment type="caution">
    <text evidence="2">The sequence shown here is derived from an EMBL/GenBank/DDBJ whole genome shotgun (WGS) entry which is preliminary data.</text>
</comment>
<feature type="transmembrane region" description="Helical" evidence="1">
    <location>
        <begin position="12"/>
        <end position="33"/>
    </location>
</feature>
<evidence type="ECO:0000313" key="3">
    <source>
        <dbReference type="Proteomes" id="UP000295257"/>
    </source>
</evidence>